<dbReference type="GO" id="GO:0008270">
    <property type="term" value="F:zinc ion binding"/>
    <property type="evidence" value="ECO:0007669"/>
    <property type="project" value="InterPro"/>
</dbReference>
<sequence length="573" mass="63337">MPEPRSGNSKRPRGAYSRLICIGCRDRRIRCELPEEVEIPDPGELRTVQTPCYRCKRLGVPCIVRQTILGRPSPDNNRRSSTIGTVSRSAETGDFVSRIIIELPTRTKPNHMSDTTQNELSSTLVPRKKSCASNMLPLIQRGSAPWGGDTLLIHTPQSIEQVIIIRAVDAIRCENMEKEWFRHLPTHVGNSQALDLSIKAIVAGCAYARGVPKLTSGDCYQALALALNAVRANIKRPNGDLSDDMLASAALLAHIEGIVNKHGLPTNLHLEGLAAIMASRPASYPVTQLAREIFDFHAYDSAIVACIQGTPSPFEGVARGYFANDKIGYSDSDQAQLKALASELFIRIPRLVGLVRSLRLQPLPQNNLLFDALVLLDSLLKIQDPGAEERLLRNITVCCPSSNPNAIPLQRSLQFGSVEQFEALEYYWQKRLYLLRLGHHLHSLFSSSTAVIDSVDESGNFLPQSLRPRTDMLQITTNLQMCIEYAQTLPLRQHHRIFAHGIVTLWGALKDLSVDLGNSLGTQETGSLYKELLRSINSELKPKPDITAEDMDIAADVFVGGYPKGRVAELYGL</sequence>
<dbReference type="InterPro" id="IPR036864">
    <property type="entry name" value="Zn2-C6_fun-type_DNA-bd_sf"/>
</dbReference>
<evidence type="ECO:0000313" key="4">
    <source>
        <dbReference type="Proteomes" id="UP000799778"/>
    </source>
</evidence>
<dbReference type="SUPFAM" id="SSF57701">
    <property type="entry name" value="Zn2/Cys6 DNA-binding domain"/>
    <property type="match status" value="1"/>
</dbReference>
<dbReference type="CDD" id="cd00067">
    <property type="entry name" value="GAL4"/>
    <property type="match status" value="1"/>
</dbReference>
<dbReference type="PANTHER" id="PTHR38111">
    <property type="entry name" value="ZN(2)-C6 FUNGAL-TYPE DOMAIN-CONTAINING PROTEIN-RELATED"/>
    <property type="match status" value="1"/>
</dbReference>
<dbReference type="EMBL" id="ML978068">
    <property type="protein sequence ID" value="KAF2018090.1"/>
    <property type="molecule type" value="Genomic_DNA"/>
</dbReference>
<proteinExistence type="predicted"/>
<reference evidence="3" key="1">
    <citation type="journal article" date="2020" name="Stud. Mycol.">
        <title>101 Dothideomycetes genomes: a test case for predicting lifestyles and emergence of pathogens.</title>
        <authorList>
            <person name="Haridas S."/>
            <person name="Albert R."/>
            <person name="Binder M."/>
            <person name="Bloem J."/>
            <person name="Labutti K."/>
            <person name="Salamov A."/>
            <person name="Andreopoulos B."/>
            <person name="Baker S."/>
            <person name="Barry K."/>
            <person name="Bills G."/>
            <person name="Bluhm B."/>
            <person name="Cannon C."/>
            <person name="Castanera R."/>
            <person name="Culley D."/>
            <person name="Daum C."/>
            <person name="Ezra D."/>
            <person name="Gonzalez J."/>
            <person name="Henrissat B."/>
            <person name="Kuo A."/>
            <person name="Liang C."/>
            <person name="Lipzen A."/>
            <person name="Lutzoni F."/>
            <person name="Magnuson J."/>
            <person name="Mondo S."/>
            <person name="Nolan M."/>
            <person name="Ohm R."/>
            <person name="Pangilinan J."/>
            <person name="Park H.-J."/>
            <person name="Ramirez L."/>
            <person name="Alfaro M."/>
            <person name="Sun H."/>
            <person name="Tritt A."/>
            <person name="Yoshinaga Y."/>
            <person name="Zwiers L.-H."/>
            <person name="Turgeon B."/>
            <person name="Goodwin S."/>
            <person name="Spatafora J."/>
            <person name="Crous P."/>
            <person name="Grigoriev I."/>
        </authorList>
    </citation>
    <scope>NUCLEOTIDE SEQUENCE</scope>
    <source>
        <strain evidence="3">CBS 175.79</strain>
    </source>
</reference>
<feature type="domain" description="Zn(2)-C6 fungal-type" evidence="2">
    <location>
        <begin position="20"/>
        <end position="64"/>
    </location>
</feature>
<dbReference type="OrthoDB" id="3627830at2759"/>
<dbReference type="InterPro" id="IPR001138">
    <property type="entry name" value="Zn2Cys6_DnaBD"/>
</dbReference>
<evidence type="ECO:0000313" key="3">
    <source>
        <dbReference type="EMBL" id="KAF2018090.1"/>
    </source>
</evidence>
<dbReference type="InterPro" id="IPR053178">
    <property type="entry name" value="Osmoadaptation_assoc"/>
</dbReference>
<name>A0A6A5XZQ5_9PLEO</name>
<organism evidence="3 4">
    <name type="scientific">Aaosphaeria arxii CBS 175.79</name>
    <dbReference type="NCBI Taxonomy" id="1450172"/>
    <lineage>
        <taxon>Eukaryota</taxon>
        <taxon>Fungi</taxon>
        <taxon>Dikarya</taxon>
        <taxon>Ascomycota</taxon>
        <taxon>Pezizomycotina</taxon>
        <taxon>Dothideomycetes</taxon>
        <taxon>Pleosporomycetidae</taxon>
        <taxon>Pleosporales</taxon>
        <taxon>Pleosporales incertae sedis</taxon>
        <taxon>Aaosphaeria</taxon>
    </lineage>
</organism>
<evidence type="ECO:0000259" key="2">
    <source>
        <dbReference type="PROSITE" id="PS50048"/>
    </source>
</evidence>
<keyword evidence="1" id="KW-0539">Nucleus</keyword>
<gene>
    <name evidence="3" type="ORF">BU24DRAFT_491127</name>
</gene>
<dbReference type="GeneID" id="54291160"/>
<dbReference type="PROSITE" id="PS50048">
    <property type="entry name" value="ZN2_CY6_FUNGAL_2"/>
    <property type="match status" value="1"/>
</dbReference>
<evidence type="ECO:0000256" key="1">
    <source>
        <dbReference type="ARBA" id="ARBA00023242"/>
    </source>
</evidence>
<accession>A0A6A5XZQ5</accession>
<dbReference type="Proteomes" id="UP000799778">
    <property type="component" value="Unassembled WGS sequence"/>
</dbReference>
<dbReference type="GO" id="GO:0000981">
    <property type="term" value="F:DNA-binding transcription factor activity, RNA polymerase II-specific"/>
    <property type="evidence" value="ECO:0007669"/>
    <property type="project" value="InterPro"/>
</dbReference>
<keyword evidence="4" id="KW-1185">Reference proteome</keyword>
<dbReference type="RefSeq" id="XP_033386429.1">
    <property type="nucleotide sequence ID" value="XM_033533763.1"/>
</dbReference>
<dbReference type="Gene3D" id="4.10.240.10">
    <property type="entry name" value="Zn(2)-C6 fungal-type DNA-binding domain"/>
    <property type="match status" value="1"/>
</dbReference>
<dbReference type="PANTHER" id="PTHR38111:SF2">
    <property type="entry name" value="FINGER DOMAIN PROTEIN, PUTATIVE (AFU_ORTHOLOGUE AFUA_1G01560)-RELATED"/>
    <property type="match status" value="1"/>
</dbReference>
<dbReference type="AlphaFoldDB" id="A0A6A5XZQ5"/>
<protein>
    <recommendedName>
        <fullName evidence="2">Zn(2)-C6 fungal-type domain-containing protein</fullName>
    </recommendedName>
</protein>